<organism evidence="1 2">
    <name type="scientific">Candidatus Lumbricidiphila eiseniae</name>
    <dbReference type="NCBI Taxonomy" id="1969409"/>
    <lineage>
        <taxon>Bacteria</taxon>
        <taxon>Bacillati</taxon>
        <taxon>Actinomycetota</taxon>
        <taxon>Actinomycetes</taxon>
        <taxon>Micrococcales</taxon>
        <taxon>Microbacteriaceae</taxon>
        <taxon>Candidatus Lumbricidiphila</taxon>
    </lineage>
</organism>
<evidence type="ECO:0000313" key="1">
    <source>
        <dbReference type="EMBL" id="PDQ34100.1"/>
    </source>
</evidence>
<comment type="caution">
    <text evidence="1">The sequence shown here is derived from an EMBL/GenBank/DDBJ whole genome shotgun (WGS) entry which is preliminary data.</text>
</comment>
<dbReference type="Proteomes" id="UP000219994">
    <property type="component" value="Unassembled WGS sequence"/>
</dbReference>
<dbReference type="EMBL" id="NAEP01000069">
    <property type="protein sequence ID" value="PDQ34100.1"/>
    <property type="molecule type" value="Genomic_DNA"/>
</dbReference>
<evidence type="ECO:0000313" key="2">
    <source>
        <dbReference type="Proteomes" id="UP000219994"/>
    </source>
</evidence>
<dbReference type="AlphaFoldDB" id="A0A2A6FN49"/>
<accession>A0A2A6FN49</accession>
<protein>
    <submittedName>
        <fullName evidence="1">Uncharacterized protein</fullName>
    </submittedName>
</protein>
<proteinExistence type="predicted"/>
<sequence>MYLDKIMVDGAQQRLTIFRTFVSPHGMSTMQEESLFAFPGELDLHARTAGMDLVSRTSGWATVDVSEASDTIVSV</sequence>
<reference evidence="2" key="1">
    <citation type="submission" date="2017-03" db="EMBL/GenBank/DDBJ databases">
        <authorList>
            <person name="Lund M.B."/>
        </authorList>
    </citation>
    <scope>NUCLEOTIDE SEQUENCE [LARGE SCALE GENOMIC DNA]</scope>
</reference>
<gene>
    <name evidence="1" type="ORF">B5766_12760</name>
</gene>
<name>A0A2A6FN49_9MICO</name>